<reference evidence="1 2" key="1">
    <citation type="journal article" date="2019" name="Int. J. Syst. Evol. Microbiol.">
        <title>The Global Catalogue of Microorganisms (GCM) 10K type strain sequencing project: providing services to taxonomists for standard genome sequencing and annotation.</title>
        <authorList>
            <consortium name="The Broad Institute Genomics Platform"/>
            <consortium name="The Broad Institute Genome Sequencing Center for Infectious Disease"/>
            <person name="Wu L."/>
            <person name="Ma J."/>
        </authorList>
    </citation>
    <scope>NUCLEOTIDE SEQUENCE [LARGE SCALE GENOMIC DNA]</scope>
    <source>
        <strain evidence="1 2">JCM 11444</strain>
    </source>
</reference>
<dbReference type="EMBL" id="BAAAID010000108">
    <property type="protein sequence ID" value="GAA0958149.1"/>
    <property type="molecule type" value="Genomic_DNA"/>
</dbReference>
<name>A0ABN1RIY0_9ACTN</name>
<proteinExistence type="predicted"/>
<organism evidence="1 2">
    <name type="scientific">Streptomyces rhizosphaericus</name>
    <dbReference type="NCBI Taxonomy" id="114699"/>
    <lineage>
        <taxon>Bacteria</taxon>
        <taxon>Bacillati</taxon>
        <taxon>Actinomycetota</taxon>
        <taxon>Actinomycetes</taxon>
        <taxon>Kitasatosporales</taxon>
        <taxon>Streptomycetaceae</taxon>
        <taxon>Streptomyces</taxon>
        <taxon>Streptomyces violaceusniger group</taxon>
    </lineage>
</organism>
<accession>A0ABN1RIY0</accession>
<gene>
    <name evidence="1" type="ORF">GCM10009575_089470</name>
</gene>
<comment type="caution">
    <text evidence="1">The sequence shown here is derived from an EMBL/GenBank/DDBJ whole genome shotgun (WGS) entry which is preliminary data.</text>
</comment>
<evidence type="ECO:0000313" key="2">
    <source>
        <dbReference type="Proteomes" id="UP001500418"/>
    </source>
</evidence>
<keyword evidence="2" id="KW-1185">Reference proteome</keyword>
<sequence>MSSGTPPAAAAAATAVEARKVLRLGGEVEAEAWEFGIASTLRGVPAVRPMVELAEIGRRLVEALRYCAEIKAGGGVAQEWWRTVLMGWASVEP</sequence>
<evidence type="ECO:0000313" key="1">
    <source>
        <dbReference type="EMBL" id="GAA0958149.1"/>
    </source>
</evidence>
<dbReference type="Proteomes" id="UP001500418">
    <property type="component" value="Unassembled WGS sequence"/>
</dbReference>
<protein>
    <submittedName>
        <fullName evidence="1">Uncharacterized protein</fullName>
    </submittedName>
</protein>